<dbReference type="AlphaFoldDB" id="A0A9P8K855"/>
<feature type="compositionally biased region" description="Acidic residues" evidence="1">
    <location>
        <begin position="259"/>
        <end position="268"/>
    </location>
</feature>
<organism evidence="2 3">
    <name type="scientific">Aureobasidium melanogenum</name>
    <name type="common">Aureobasidium pullulans var. melanogenum</name>
    <dbReference type="NCBI Taxonomy" id="46634"/>
    <lineage>
        <taxon>Eukaryota</taxon>
        <taxon>Fungi</taxon>
        <taxon>Dikarya</taxon>
        <taxon>Ascomycota</taxon>
        <taxon>Pezizomycotina</taxon>
        <taxon>Dothideomycetes</taxon>
        <taxon>Dothideomycetidae</taxon>
        <taxon>Dothideales</taxon>
        <taxon>Saccotheciaceae</taxon>
        <taxon>Aureobasidium</taxon>
    </lineage>
</organism>
<sequence length="278" mass="31438">MGQANASLTKPRSTKRPNALRPARDPVHSRESLKDEDLPWRMSGQSHTKCFVRKLYRGHSIWHEYAWKTPCENNHKHCKDKEPEILFSCKLEPKKSRHLKKIDNRCRTIVTKLIDHRHAMRCDCDLEYITTGRTSRDTIQGSIICEKRDKAILKATTRHDKICGCGAFDFIHQKKVNSKSSRTPTSSKTPKSSRAHGSSKTSIPSKPAKFSQAHASPKTPTSSKTPKSSEAPVSCKTSTPTKTPIYNAFASVDCQKDPSDDDESDFDENIFKGIPRKF</sequence>
<evidence type="ECO:0000256" key="1">
    <source>
        <dbReference type="SAM" id="MobiDB-lite"/>
    </source>
</evidence>
<feature type="region of interest" description="Disordered" evidence="1">
    <location>
        <begin position="176"/>
        <end position="278"/>
    </location>
</feature>
<feature type="compositionally biased region" description="Polar residues" evidence="1">
    <location>
        <begin position="195"/>
        <end position="204"/>
    </location>
</feature>
<feature type="compositionally biased region" description="Low complexity" evidence="1">
    <location>
        <begin position="216"/>
        <end position="229"/>
    </location>
</feature>
<feature type="region of interest" description="Disordered" evidence="1">
    <location>
        <begin position="1"/>
        <end position="34"/>
    </location>
</feature>
<reference evidence="2" key="1">
    <citation type="journal article" date="2021" name="J Fungi (Basel)">
        <title>Virulence traits and population genomics of the black yeast Aureobasidium melanogenum.</title>
        <authorList>
            <person name="Cernosa A."/>
            <person name="Sun X."/>
            <person name="Gostincar C."/>
            <person name="Fang C."/>
            <person name="Gunde-Cimerman N."/>
            <person name="Song Z."/>
        </authorList>
    </citation>
    <scope>NUCLEOTIDE SEQUENCE</scope>
    <source>
        <strain evidence="2">EXF-8016</strain>
    </source>
</reference>
<evidence type="ECO:0000313" key="3">
    <source>
        <dbReference type="Proteomes" id="UP000767238"/>
    </source>
</evidence>
<feature type="compositionally biased region" description="Polar residues" evidence="1">
    <location>
        <begin position="1"/>
        <end position="11"/>
    </location>
</feature>
<feature type="compositionally biased region" description="Basic and acidic residues" evidence="1">
    <location>
        <begin position="22"/>
        <end position="34"/>
    </location>
</feature>
<comment type="caution">
    <text evidence="2">The sequence shown here is derived from an EMBL/GenBank/DDBJ whole genome shotgun (WGS) entry which is preliminary data.</text>
</comment>
<feature type="non-terminal residue" evidence="2">
    <location>
        <position position="278"/>
    </location>
</feature>
<reference evidence="2" key="2">
    <citation type="submission" date="2021-08" db="EMBL/GenBank/DDBJ databases">
        <authorList>
            <person name="Gostincar C."/>
            <person name="Sun X."/>
            <person name="Song Z."/>
            <person name="Gunde-Cimerman N."/>
        </authorList>
    </citation>
    <scope>NUCLEOTIDE SEQUENCE</scope>
    <source>
        <strain evidence="2">EXF-8016</strain>
    </source>
</reference>
<dbReference type="OrthoDB" id="3942359at2759"/>
<feature type="compositionally biased region" description="Low complexity" evidence="1">
    <location>
        <begin position="178"/>
        <end position="192"/>
    </location>
</feature>
<dbReference type="EMBL" id="JAHFYH010000033">
    <property type="protein sequence ID" value="KAH0221362.1"/>
    <property type="molecule type" value="Genomic_DNA"/>
</dbReference>
<proteinExistence type="predicted"/>
<accession>A0A9P8K855</accession>
<name>A0A9P8K855_AURME</name>
<gene>
    <name evidence="2" type="ORF">KCV03_g5164</name>
</gene>
<dbReference type="Proteomes" id="UP000767238">
    <property type="component" value="Unassembled WGS sequence"/>
</dbReference>
<feature type="compositionally biased region" description="Polar residues" evidence="1">
    <location>
        <begin position="235"/>
        <end position="244"/>
    </location>
</feature>
<protein>
    <submittedName>
        <fullName evidence="2">Uncharacterized protein</fullName>
    </submittedName>
</protein>
<evidence type="ECO:0000313" key="2">
    <source>
        <dbReference type="EMBL" id="KAH0221362.1"/>
    </source>
</evidence>